<proteinExistence type="predicted"/>
<keyword evidence="2" id="KW-1185">Reference proteome</keyword>
<gene>
    <name evidence="1" type="ORF">HPB49_012461</name>
</gene>
<name>A0ACB8DJ59_DERSI</name>
<organism evidence="1 2">
    <name type="scientific">Dermacentor silvarum</name>
    <name type="common">Tick</name>
    <dbReference type="NCBI Taxonomy" id="543639"/>
    <lineage>
        <taxon>Eukaryota</taxon>
        <taxon>Metazoa</taxon>
        <taxon>Ecdysozoa</taxon>
        <taxon>Arthropoda</taxon>
        <taxon>Chelicerata</taxon>
        <taxon>Arachnida</taxon>
        <taxon>Acari</taxon>
        <taxon>Parasitiformes</taxon>
        <taxon>Ixodida</taxon>
        <taxon>Ixodoidea</taxon>
        <taxon>Ixodidae</taxon>
        <taxon>Rhipicephalinae</taxon>
        <taxon>Dermacentor</taxon>
    </lineage>
</organism>
<protein>
    <submittedName>
        <fullName evidence="1">Uncharacterized protein</fullName>
    </submittedName>
</protein>
<dbReference type="Proteomes" id="UP000821865">
    <property type="component" value="Chromosome 11"/>
</dbReference>
<evidence type="ECO:0000313" key="1">
    <source>
        <dbReference type="EMBL" id="KAH7970621.1"/>
    </source>
</evidence>
<reference evidence="1" key="1">
    <citation type="submission" date="2020-05" db="EMBL/GenBank/DDBJ databases">
        <title>Large-scale comparative analyses of tick genomes elucidate their genetic diversity and vector capacities.</title>
        <authorList>
            <person name="Jia N."/>
            <person name="Wang J."/>
            <person name="Shi W."/>
            <person name="Du L."/>
            <person name="Sun Y."/>
            <person name="Zhan W."/>
            <person name="Jiang J."/>
            <person name="Wang Q."/>
            <person name="Zhang B."/>
            <person name="Ji P."/>
            <person name="Sakyi L.B."/>
            <person name="Cui X."/>
            <person name="Yuan T."/>
            <person name="Jiang B."/>
            <person name="Yang W."/>
            <person name="Lam T.T.-Y."/>
            <person name="Chang Q."/>
            <person name="Ding S."/>
            <person name="Wang X."/>
            <person name="Zhu J."/>
            <person name="Ruan X."/>
            <person name="Zhao L."/>
            <person name="Wei J."/>
            <person name="Que T."/>
            <person name="Du C."/>
            <person name="Cheng J."/>
            <person name="Dai P."/>
            <person name="Han X."/>
            <person name="Huang E."/>
            <person name="Gao Y."/>
            <person name="Liu J."/>
            <person name="Shao H."/>
            <person name="Ye R."/>
            <person name="Li L."/>
            <person name="Wei W."/>
            <person name="Wang X."/>
            <person name="Wang C."/>
            <person name="Yang T."/>
            <person name="Huo Q."/>
            <person name="Li W."/>
            <person name="Guo W."/>
            <person name="Chen H."/>
            <person name="Zhou L."/>
            <person name="Ni X."/>
            <person name="Tian J."/>
            <person name="Zhou Y."/>
            <person name="Sheng Y."/>
            <person name="Liu T."/>
            <person name="Pan Y."/>
            <person name="Xia L."/>
            <person name="Li J."/>
            <person name="Zhao F."/>
            <person name="Cao W."/>
        </authorList>
    </citation>
    <scope>NUCLEOTIDE SEQUENCE</scope>
    <source>
        <strain evidence="1">Dsil-2018</strain>
    </source>
</reference>
<evidence type="ECO:0000313" key="2">
    <source>
        <dbReference type="Proteomes" id="UP000821865"/>
    </source>
</evidence>
<accession>A0ACB8DJ59</accession>
<dbReference type="EMBL" id="CM023480">
    <property type="protein sequence ID" value="KAH7970621.1"/>
    <property type="molecule type" value="Genomic_DNA"/>
</dbReference>
<comment type="caution">
    <text evidence="1">The sequence shown here is derived from an EMBL/GenBank/DDBJ whole genome shotgun (WGS) entry which is preliminary data.</text>
</comment>
<sequence length="224" mass="25904">MWVVERRGGFRTQASAEEVSVRRDRDAEASQRHLEVEERMLQLRLRVAETGAAERTVVDSGLQRGASSVVNPHSFIAVFNEDRDDLDAYLKRFERVATGQDWPREKWATALSLCLSGEALKVFGRLSPDDSLEYDKVKLALLQRFHFTAEGYSEKFRKSKPQDDETGRQYATRLLNFFDRCIEMSQTGRDFHSVRDLIVAEQFMANCHSQLALFLREKNCKTKY</sequence>